<name>A0A840HXT7_9SPHN</name>
<comment type="caution">
    <text evidence="1">The sequence shown here is derived from an EMBL/GenBank/DDBJ whole genome shotgun (WGS) entry which is preliminary data.</text>
</comment>
<dbReference type="EMBL" id="JACHOV010000019">
    <property type="protein sequence ID" value="MBB4642915.1"/>
    <property type="molecule type" value="Genomic_DNA"/>
</dbReference>
<dbReference type="AlphaFoldDB" id="A0A840HXT7"/>
<keyword evidence="2" id="KW-1185">Reference proteome</keyword>
<dbReference type="Proteomes" id="UP000575068">
    <property type="component" value="Unassembled WGS sequence"/>
</dbReference>
<accession>A0A840HXT7</accession>
<evidence type="ECO:0000313" key="2">
    <source>
        <dbReference type="Proteomes" id="UP000575068"/>
    </source>
</evidence>
<sequence>MITHGWQGDEYGGQDYARYRVLLAGLVGVEVLAQPEVRRASAV</sequence>
<organism evidence="1 2">
    <name type="scientific">Rhizorhapis suberifaciens</name>
    <name type="common">corky root of lettuce</name>
    <dbReference type="NCBI Taxonomy" id="13656"/>
    <lineage>
        <taxon>Bacteria</taxon>
        <taxon>Pseudomonadati</taxon>
        <taxon>Pseudomonadota</taxon>
        <taxon>Alphaproteobacteria</taxon>
        <taxon>Sphingomonadales</taxon>
        <taxon>Sphingomonadaceae</taxon>
        <taxon>Rhizorhapis</taxon>
    </lineage>
</organism>
<protein>
    <submittedName>
        <fullName evidence="1">Uncharacterized protein</fullName>
    </submittedName>
</protein>
<reference evidence="1 2" key="1">
    <citation type="submission" date="2020-08" db="EMBL/GenBank/DDBJ databases">
        <title>Genomic Encyclopedia of Type Strains, Phase IV (KMG-IV): sequencing the most valuable type-strain genomes for metagenomic binning, comparative biology and taxonomic classification.</title>
        <authorList>
            <person name="Goeker M."/>
        </authorList>
    </citation>
    <scope>NUCLEOTIDE SEQUENCE [LARGE SCALE GENOMIC DNA]</scope>
    <source>
        <strain evidence="1 2">DSM 7465</strain>
    </source>
</reference>
<evidence type="ECO:0000313" key="1">
    <source>
        <dbReference type="EMBL" id="MBB4642915.1"/>
    </source>
</evidence>
<gene>
    <name evidence="1" type="ORF">HNQ99_003252</name>
</gene>
<proteinExistence type="predicted"/>